<gene>
    <name evidence="2" type="ORF">SAMN02746098_00733</name>
</gene>
<name>A0A1M5S355_9FIRM</name>
<reference evidence="3" key="1">
    <citation type="submission" date="2016-11" db="EMBL/GenBank/DDBJ databases">
        <authorList>
            <person name="Varghese N."/>
            <person name="Submissions S."/>
        </authorList>
    </citation>
    <scope>NUCLEOTIDE SEQUENCE [LARGE SCALE GENOMIC DNA]</scope>
    <source>
        <strain evidence="3">DSM 15449</strain>
    </source>
</reference>
<dbReference type="EMBL" id="FQXJ01000003">
    <property type="protein sequence ID" value="SHH32886.1"/>
    <property type="molecule type" value="Genomic_DNA"/>
</dbReference>
<protein>
    <submittedName>
        <fullName evidence="2">Uncharacterized protein</fullName>
    </submittedName>
</protein>
<keyword evidence="1" id="KW-1133">Transmembrane helix</keyword>
<organism evidence="2 3">
    <name type="scientific">Desulfosporosinus lacus DSM 15449</name>
    <dbReference type="NCBI Taxonomy" id="1121420"/>
    <lineage>
        <taxon>Bacteria</taxon>
        <taxon>Bacillati</taxon>
        <taxon>Bacillota</taxon>
        <taxon>Clostridia</taxon>
        <taxon>Eubacteriales</taxon>
        <taxon>Desulfitobacteriaceae</taxon>
        <taxon>Desulfosporosinus</taxon>
    </lineage>
</organism>
<evidence type="ECO:0000256" key="1">
    <source>
        <dbReference type="SAM" id="Phobius"/>
    </source>
</evidence>
<feature type="transmembrane region" description="Helical" evidence="1">
    <location>
        <begin position="12"/>
        <end position="31"/>
    </location>
</feature>
<evidence type="ECO:0000313" key="2">
    <source>
        <dbReference type="EMBL" id="SHH32886.1"/>
    </source>
</evidence>
<dbReference type="Proteomes" id="UP000183954">
    <property type="component" value="Unassembled WGS sequence"/>
</dbReference>
<keyword evidence="1" id="KW-0472">Membrane</keyword>
<keyword evidence="3" id="KW-1185">Reference proteome</keyword>
<accession>A0A1M5S355</accession>
<dbReference type="RefSeq" id="WP_073027930.1">
    <property type="nucleotide sequence ID" value="NZ_FQXJ01000003.1"/>
</dbReference>
<feature type="transmembrane region" description="Helical" evidence="1">
    <location>
        <begin position="37"/>
        <end position="58"/>
    </location>
</feature>
<sequence>MSVQTEKQPMSMKNLAIMIMTFILPLAILLFPTNELFTPQIRLYLVITLFAILTFIFAT</sequence>
<evidence type="ECO:0000313" key="3">
    <source>
        <dbReference type="Proteomes" id="UP000183954"/>
    </source>
</evidence>
<dbReference type="AlphaFoldDB" id="A0A1M5S355"/>
<keyword evidence="1" id="KW-0812">Transmembrane</keyword>
<proteinExistence type="predicted"/>